<evidence type="ECO:0000313" key="2">
    <source>
        <dbReference type="EMBL" id="ERJ26225.1"/>
    </source>
</evidence>
<keyword evidence="1" id="KW-0175">Coiled coil</keyword>
<reference evidence="2 3" key="1">
    <citation type="journal article" date="2013" name="BMC Genomics">
        <title>Comparative genomics of Campylobacter concisus isolates reveals genetic diversity and provides insights into disease association.</title>
        <authorList>
            <person name="Deshpande N.P."/>
            <person name="Kaakoush N.O."/>
            <person name="Wilkins M.R."/>
            <person name="Mitchell H.M."/>
        </authorList>
    </citation>
    <scope>NUCLEOTIDE SEQUENCE [LARGE SCALE GENOMIC DNA]</scope>
    <source>
        <strain evidence="2 3">ATCC 51562</strain>
    </source>
</reference>
<gene>
    <name evidence="2" type="ORF">ATCC51562_184</name>
</gene>
<dbReference type="RefSeq" id="WP_021090621.1">
    <property type="nucleotide sequence ID" value="NZ_ANNI01000003.1"/>
</dbReference>
<comment type="caution">
    <text evidence="2">The sequence shown here is derived from an EMBL/GenBank/DDBJ whole genome shotgun (WGS) entry which is preliminary data.</text>
</comment>
<sequence>MATKNYEHECKELVENIQNGVSQTRCTLRDFLKSFVDFDEILHSEKDVERRAKRYEKLMQRVKNKKSSTQETFDKLKVIYKFLLDKDEYKKLNDYKPLADDKFEREILGDEIYENIATNSEKNFSNINKNYDTQPCD</sequence>
<dbReference type="Proteomes" id="UP000016627">
    <property type="component" value="Unassembled WGS sequence"/>
</dbReference>
<dbReference type="EMBL" id="ANNI01000003">
    <property type="protein sequence ID" value="ERJ26225.1"/>
    <property type="molecule type" value="Genomic_DNA"/>
</dbReference>
<protein>
    <submittedName>
        <fullName evidence="2">Uncharacterized protein</fullName>
    </submittedName>
</protein>
<evidence type="ECO:0000256" key="1">
    <source>
        <dbReference type="SAM" id="Coils"/>
    </source>
</evidence>
<organism evidence="2 3">
    <name type="scientific">Campylobacter concisus ATCC 51562</name>
    <dbReference type="NCBI Taxonomy" id="1242969"/>
    <lineage>
        <taxon>Bacteria</taxon>
        <taxon>Pseudomonadati</taxon>
        <taxon>Campylobacterota</taxon>
        <taxon>Epsilonproteobacteria</taxon>
        <taxon>Campylobacterales</taxon>
        <taxon>Campylobacteraceae</taxon>
        <taxon>Campylobacter</taxon>
    </lineage>
</organism>
<proteinExistence type="predicted"/>
<accession>U2F8D9</accession>
<dbReference type="AlphaFoldDB" id="U2F8D9"/>
<dbReference type="PATRIC" id="fig|1242969.3.peg.723"/>
<name>U2F8D9_9BACT</name>
<feature type="coiled-coil region" evidence="1">
    <location>
        <begin position="45"/>
        <end position="72"/>
    </location>
</feature>
<evidence type="ECO:0000313" key="3">
    <source>
        <dbReference type="Proteomes" id="UP000016627"/>
    </source>
</evidence>